<keyword evidence="2" id="KW-1185">Reference proteome</keyword>
<comment type="caution">
    <text evidence="1">The sequence shown here is derived from an EMBL/GenBank/DDBJ whole genome shotgun (WGS) entry which is preliminary data.</text>
</comment>
<dbReference type="Proteomes" id="UP000016540">
    <property type="component" value="Unassembled WGS sequence"/>
</dbReference>
<proteinExistence type="predicted"/>
<dbReference type="EMBL" id="ASAD01000014">
    <property type="protein sequence ID" value="EON91601.1"/>
    <property type="molecule type" value="Genomic_DNA"/>
</dbReference>
<name>R8AZ42_9GAMM</name>
<evidence type="ECO:0000313" key="2">
    <source>
        <dbReference type="Proteomes" id="UP000016540"/>
    </source>
</evidence>
<organism evidence="1 2">
    <name type="scientific">Marinobacter lipolyticus SM19</name>
    <dbReference type="NCBI Taxonomy" id="1318628"/>
    <lineage>
        <taxon>Bacteria</taxon>
        <taxon>Pseudomonadati</taxon>
        <taxon>Pseudomonadota</taxon>
        <taxon>Gammaproteobacteria</taxon>
        <taxon>Pseudomonadales</taxon>
        <taxon>Marinobacteraceae</taxon>
        <taxon>Marinobacter</taxon>
    </lineage>
</organism>
<accession>R8AZ42</accession>
<reference evidence="1 2" key="1">
    <citation type="journal article" date="2013" name="Genome Announc.">
        <title>Draft Genome Sequence of the Moderately Halophilic Bacterium Marinobacter lipolyticus Strain SM19.</title>
        <authorList>
            <person name="Papke R.T."/>
            <person name="de la Haba R.R."/>
            <person name="Infante-Dominguez C."/>
            <person name="Perez D."/>
            <person name="Sanchez-Porro C."/>
            <person name="Lapierre P."/>
            <person name="Ventosa A."/>
        </authorList>
    </citation>
    <scope>NUCLEOTIDE SEQUENCE [LARGE SCALE GENOMIC DNA]</scope>
    <source>
        <strain evidence="1 2">SM19</strain>
    </source>
</reference>
<protein>
    <submittedName>
        <fullName evidence="1">Uncharacterized protein</fullName>
    </submittedName>
</protein>
<dbReference type="HOGENOM" id="CLU_2862553_0_0_6"/>
<evidence type="ECO:0000313" key="1">
    <source>
        <dbReference type="EMBL" id="EON91601.1"/>
    </source>
</evidence>
<sequence length="64" mass="6952">MPVKVAYREMVIGAAIRNADDSAKDRSGELIGDIAEYPAGSGRILQCAESTKMMRGDYCVRSIN</sequence>
<gene>
    <name evidence="1" type="ORF">MARLIPOL_12854</name>
</gene>
<dbReference type="AlphaFoldDB" id="R8AZ42"/>